<dbReference type="AlphaFoldDB" id="F2U951"/>
<evidence type="ECO:0000313" key="2">
    <source>
        <dbReference type="EMBL" id="EGD73254.1"/>
    </source>
</evidence>
<gene>
    <name evidence="2" type="ORF">PTSG_04967</name>
</gene>
<protein>
    <submittedName>
        <fullName evidence="2">Uncharacterized protein</fullName>
    </submittedName>
</protein>
<feature type="compositionally biased region" description="Basic and acidic residues" evidence="1">
    <location>
        <begin position="307"/>
        <end position="318"/>
    </location>
</feature>
<feature type="compositionally biased region" description="Basic residues" evidence="1">
    <location>
        <begin position="882"/>
        <end position="896"/>
    </location>
</feature>
<dbReference type="EMBL" id="GL832965">
    <property type="protein sequence ID" value="EGD73254.1"/>
    <property type="molecule type" value="Genomic_DNA"/>
</dbReference>
<proteinExistence type="predicted"/>
<feature type="compositionally biased region" description="Basic residues" evidence="1">
    <location>
        <begin position="321"/>
        <end position="338"/>
    </location>
</feature>
<dbReference type="Proteomes" id="UP000007799">
    <property type="component" value="Unassembled WGS sequence"/>
</dbReference>
<feature type="compositionally biased region" description="Low complexity" evidence="1">
    <location>
        <begin position="271"/>
        <end position="300"/>
    </location>
</feature>
<keyword evidence="3" id="KW-1185">Reference proteome</keyword>
<feature type="region of interest" description="Disordered" evidence="1">
    <location>
        <begin position="811"/>
        <end position="840"/>
    </location>
</feature>
<dbReference type="InParanoid" id="F2U951"/>
<feature type="compositionally biased region" description="Basic and acidic residues" evidence="1">
    <location>
        <begin position="825"/>
        <end position="835"/>
    </location>
</feature>
<evidence type="ECO:0000313" key="3">
    <source>
        <dbReference type="Proteomes" id="UP000007799"/>
    </source>
</evidence>
<dbReference type="KEGG" id="sre:PTSG_04967"/>
<reference evidence="2" key="1">
    <citation type="submission" date="2009-08" db="EMBL/GenBank/DDBJ databases">
        <title>Annotation of Salpingoeca rosetta.</title>
        <authorList>
            <consortium name="The Broad Institute Genome Sequencing Platform"/>
            <person name="Russ C."/>
            <person name="Cuomo C."/>
            <person name="Burger G."/>
            <person name="Gray M.W."/>
            <person name="Holland P.W.H."/>
            <person name="King N."/>
            <person name="Lang F.B.F."/>
            <person name="Roger A.J."/>
            <person name="Ruiz-Trillo I."/>
            <person name="Young S.K."/>
            <person name="Zeng Q."/>
            <person name="Gargeya S."/>
            <person name="Alvarado L."/>
            <person name="Berlin A."/>
            <person name="Chapman S.B."/>
            <person name="Chen Z."/>
            <person name="Freedman E."/>
            <person name="Gellesch M."/>
            <person name="Goldberg J."/>
            <person name="Griggs A."/>
            <person name="Gujja S."/>
            <person name="Heilman E."/>
            <person name="Heiman D."/>
            <person name="Howarth C."/>
            <person name="Mehta T."/>
            <person name="Neiman D."/>
            <person name="Pearson M."/>
            <person name="Roberts A."/>
            <person name="Saif S."/>
            <person name="Shea T."/>
            <person name="Shenoy N."/>
            <person name="Sisk P."/>
            <person name="Stolte C."/>
            <person name="Sykes S."/>
            <person name="White J."/>
            <person name="Yandava C."/>
            <person name="Haas B."/>
            <person name="Nusbaum C."/>
            <person name="Birren B."/>
        </authorList>
    </citation>
    <scope>NUCLEOTIDE SEQUENCE [LARGE SCALE GENOMIC DNA]</scope>
    <source>
        <strain evidence="2">ATCC 50818</strain>
    </source>
</reference>
<sequence>MPPTPQQERKEQLRRVLAAVSDLEKLEAECQFNAHALHTIKPQHLGLVKGFFSQLLHLRPRDLRSNPQLSKVRAFVLNAATSPFDRALRRAAQPCLEALMNTSAFNSVLLEHVFTLAHQGHPYKHLLSILPRNSITTKAIWNMHASSFFSNRDQPTRNACVLLAWASLPGVSFPPKELEITYIRNYLKSVCEGVELVAERKKGTSLDLVLCVTALLHRLSPKDCSTLARLLRAVIVGNNLLPSPASRHRRKQRRHCRHEHGPAATRPQRNTSTSSASTVIASAVSPSPSPSSSSSSGAAVQRRRQRCDRSRPRQHDASKQSQRHQQQRHRRVRRRHHCHQDQQRGDHGHRRRRRRSRNDTLRPQDVAALGRPRNDASISTITGGSNVSSSSTITATHTDSSTVVVSSRAPAADGSPDGTTNATATGQSPPNGTTTTSSNNGNTRIAAAPSSSAAGAVVGDGWIAEGACARGGYGPHQPEYGGVGTPVGSSVAQDVAVELAATMHARFGPHAYTAVEALGCDRTLLFFTHVQRNVWTRFDPARQLPPYLDTVWLPRNPAFEDCTRHRTDVTRMQQFGCELASPQSGGEGEDNDDGDDDDALIKQFELCAMKLRILSKRYANSKLLLERAEDARPQQSVRVSLPTRHEPSWRPMEQHLDRVIAAYKASQLFAEKMRTTLFDKERDYDHIYGPMRAGFIQSTFPNATYVQRPYNHLERHTNDSIRQTRDYFATAVCARERFENAHRAYQKKYTGHEAQTKHDTVFRALQMRLRGMRARLIPKPKAQPFGGGGGVGGGGGGLNLGALFAKLKVEAQKPKDTPPSVPLEPQRKDQGWKDMFDDDDGLTGLTLEELGQRLEQLQGMMAETGFKQDTAPQQSPYDRQRGSRHPGRPYHHHHHQQQQQQPQQQKEAEEDEETDEQVKTQLRTEYQKCLKLVKTLLE</sequence>
<accession>F2U951</accession>
<feature type="region of interest" description="Disordered" evidence="1">
    <location>
        <begin position="866"/>
        <end position="922"/>
    </location>
</feature>
<dbReference type="GeneID" id="16074864"/>
<dbReference type="RefSeq" id="XP_004994285.1">
    <property type="nucleotide sequence ID" value="XM_004994228.1"/>
</dbReference>
<evidence type="ECO:0000256" key="1">
    <source>
        <dbReference type="SAM" id="MobiDB-lite"/>
    </source>
</evidence>
<organism evidence="3">
    <name type="scientific">Salpingoeca rosetta (strain ATCC 50818 / BSB-021)</name>
    <dbReference type="NCBI Taxonomy" id="946362"/>
    <lineage>
        <taxon>Eukaryota</taxon>
        <taxon>Choanoflagellata</taxon>
        <taxon>Craspedida</taxon>
        <taxon>Salpingoecidae</taxon>
        <taxon>Salpingoeca</taxon>
    </lineage>
</organism>
<feature type="compositionally biased region" description="Low complexity" evidence="1">
    <location>
        <begin position="394"/>
        <end position="407"/>
    </location>
</feature>
<feature type="compositionally biased region" description="Basic residues" evidence="1">
    <location>
        <begin position="246"/>
        <end position="258"/>
    </location>
</feature>
<feature type="region of interest" description="Disordered" evidence="1">
    <location>
        <begin position="241"/>
        <end position="446"/>
    </location>
</feature>
<feature type="compositionally biased region" description="Polar residues" evidence="1">
    <location>
        <begin position="376"/>
        <end position="393"/>
    </location>
</feature>
<name>F2U951_SALR5</name>
<feature type="compositionally biased region" description="Basic residues" evidence="1">
    <location>
        <begin position="347"/>
        <end position="356"/>
    </location>
</feature>
<feature type="compositionally biased region" description="Low complexity" evidence="1">
    <location>
        <begin position="425"/>
        <end position="446"/>
    </location>
</feature>